<keyword evidence="5" id="KW-1185">Reference proteome</keyword>
<accession>A0A0M9EV13</accession>
<organism evidence="4 5">
    <name type="scientific">Fusarium langsethiae</name>
    <dbReference type="NCBI Taxonomy" id="179993"/>
    <lineage>
        <taxon>Eukaryota</taxon>
        <taxon>Fungi</taxon>
        <taxon>Dikarya</taxon>
        <taxon>Ascomycota</taxon>
        <taxon>Pezizomycotina</taxon>
        <taxon>Sordariomycetes</taxon>
        <taxon>Hypocreomycetidae</taxon>
        <taxon>Hypocreales</taxon>
        <taxon>Nectriaceae</taxon>
        <taxon>Fusarium</taxon>
    </lineage>
</organism>
<feature type="region of interest" description="Disordered" evidence="2">
    <location>
        <begin position="488"/>
        <end position="550"/>
    </location>
</feature>
<dbReference type="AlphaFoldDB" id="A0A0M9EV13"/>
<feature type="compositionally biased region" description="Polar residues" evidence="2">
    <location>
        <begin position="494"/>
        <end position="517"/>
    </location>
</feature>
<dbReference type="Gene3D" id="3.30.160.60">
    <property type="entry name" value="Classic Zinc Finger"/>
    <property type="match status" value="1"/>
</dbReference>
<keyword evidence="1" id="KW-0479">Metal-binding</keyword>
<dbReference type="PANTHER" id="PTHR35391">
    <property type="entry name" value="C2H2-TYPE DOMAIN-CONTAINING PROTEIN-RELATED"/>
    <property type="match status" value="1"/>
</dbReference>
<reference evidence="4 5" key="1">
    <citation type="submission" date="2015-04" db="EMBL/GenBank/DDBJ databases">
        <title>The draft genome sequence of Fusarium langsethiae, a T-2/HT-2 mycotoxin producer.</title>
        <authorList>
            <person name="Lysoe E."/>
            <person name="Divon H.H."/>
            <person name="Terzi V."/>
            <person name="Orru L."/>
            <person name="Lamontanara A."/>
            <person name="Kolseth A.-K."/>
            <person name="Frandsen R.J."/>
            <person name="Nielsen K."/>
            <person name="Thrane U."/>
        </authorList>
    </citation>
    <scope>NUCLEOTIDE SEQUENCE [LARGE SCALE GENOMIC DNA]</scope>
    <source>
        <strain evidence="4 5">Fl201059</strain>
    </source>
</reference>
<keyword evidence="1" id="KW-0862">Zinc</keyword>
<proteinExistence type="predicted"/>
<feature type="domain" description="C2H2-type" evidence="3">
    <location>
        <begin position="399"/>
        <end position="423"/>
    </location>
</feature>
<feature type="compositionally biased region" description="Polar residues" evidence="2">
    <location>
        <begin position="120"/>
        <end position="129"/>
    </location>
</feature>
<feature type="domain" description="C2H2-type" evidence="3">
    <location>
        <begin position="592"/>
        <end position="621"/>
    </location>
</feature>
<evidence type="ECO:0000259" key="3">
    <source>
        <dbReference type="PROSITE" id="PS50157"/>
    </source>
</evidence>
<name>A0A0M9EV13_FUSLA</name>
<dbReference type="InterPro" id="IPR058925">
    <property type="entry name" value="zf-C2H2_AcuF"/>
</dbReference>
<dbReference type="OrthoDB" id="6133115at2759"/>
<dbReference type="EMBL" id="JXCE01000134">
    <property type="protein sequence ID" value="KPA40479.1"/>
    <property type="molecule type" value="Genomic_DNA"/>
</dbReference>
<feature type="domain" description="C2H2-type" evidence="3">
    <location>
        <begin position="565"/>
        <end position="587"/>
    </location>
</feature>
<evidence type="ECO:0000256" key="1">
    <source>
        <dbReference type="PROSITE-ProRule" id="PRU00042"/>
    </source>
</evidence>
<dbReference type="PROSITE" id="PS50157">
    <property type="entry name" value="ZINC_FINGER_C2H2_2"/>
    <property type="match status" value="3"/>
</dbReference>
<comment type="caution">
    <text evidence="4">The sequence shown here is derived from an EMBL/GenBank/DDBJ whole genome shotgun (WGS) entry which is preliminary data.</text>
</comment>
<evidence type="ECO:0000313" key="5">
    <source>
        <dbReference type="Proteomes" id="UP000037904"/>
    </source>
</evidence>
<dbReference type="PROSITE" id="PS00028">
    <property type="entry name" value="ZINC_FINGER_C2H2_1"/>
    <property type="match status" value="3"/>
</dbReference>
<protein>
    <submittedName>
        <fullName evidence="4">Transcription factor</fullName>
    </submittedName>
</protein>
<sequence length="705" mass="79400">MEQNQKPESIASHVAKTFEFFRALGDALAETNSFTDSSEGAAPKGLLLTVENDFTRFQMWAGNQAAHQRGPSSLDHRLREAPHLQHQVIYLLKDICESLEDASFEGPESPRSGKGRDWSTQDNDSSPMDSAQDEESDFSNSDSGSNFDAPTTTLSTLLLDVGEAIDCLLRLSVAIANPAPHERFRKLGAGPSEDVSFYEPHDIAYVRDKFPMVKDELANALGKLITRRRQFFKYRLAHHEKLASGIETLASNRETDTGHTEVIPKTVASSLPEQFKALAKFDPQAAVIDEDIRSDTGISETSYATSARVAFEGTDQEIRKPGPPLRVPPRPSAAENGIFECPFCYRMISAKTRTAWKRHVFGDLRPYTCVLSHCTESNTDFDRRHNWQLHVSKYHWLSWTCPFKCHQPFSSATDLSSHIKNVHLPTATEEKIRSVTTLGEKPAPDDTTSHCLLCGHSVTGLKRYVKHVGKHLEQLALFALPSLETEDFEKEMGNNEQNSVKSGTDANSLYGSSTSPSPIFAPQQKPAPDLPIEENEEEEEKGSYDYNENPEQRLDTAADVEPVRYQCNTCPKSFSKEEHLRGHEFSHLPPMWRCPVEECRATYHRKDLLERHISAHTEDERSRLGHEWQYINDMEFPDSDWDEIAYESRERAPPVVPSPEAKITSAQRGITLWKCCNCAHGFFNLRTDHACPNCNVRRCQSCGLC</sequence>
<dbReference type="InterPro" id="IPR013087">
    <property type="entry name" value="Znf_C2H2_type"/>
</dbReference>
<evidence type="ECO:0000313" key="4">
    <source>
        <dbReference type="EMBL" id="KPA40479.1"/>
    </source>
</evidence>
<dbReference type="SMART" id="SM00355">
    <property type="entry name" value="ZnF_C2H2"/>
    <property type="match status" value="5"/>
</dbReference>
<feature type="region of interest" description="Disordered" evidence="2">
    <location>
        <begin position="102"/>
        <end position="147"/>
    </location>
</feature>
<evidence type="ECO:0000256" key="2">
    <source>
        <dbReference type="SAM" id="MobiDB-lite"/>
    </source>
</evidence>
<feature type="compositionally biased region" description="Acidic residues" evidence="2">
    <location>
        <begin position="531"/>
        <end position="540"/>
    </location>
</feature>
<gene>
    <name evidence="4" type="ORF">FLAG1_06644</name>
</gene>
<dbReference type="Proteomes" id="UP000037904">
    <property type="component" value="Unassembled WGS sequence"/>
</dbReference>
<feature type="compositionally biased region" description="Low complexity" evidence="2">
    <location>
        <begin position="138"/>
        <end position="147"/>
    </location>
</feature>
<keyword evidence="1" id="KW-0863">Zinc-finger</keyword>
<dbReference type="PANTHER" id="PTHR35391:SF7">
    <property type="entry name" value="C2H2-TYPE DOMAIN-CONTAINING PROTEIN"/>
    <property type="match status" value="1"/>
</dbReference>
<dbReference type="Pfam" id="PF26082">
    <property type="entry name" value="zf-C2H2_AcuF"/>
    <property type="match status" value="1"/>
</dbReference>
<dbReference type="GO" id="GO:0008270">
    <property type="term" value="F:zinc ion binding"/>
    <property type="evidence" value="ECO:0007669"/>
    <property type="project" value="UniProtKB-KW"/>
</dbReference>